<sequence>MEIAMRARPTAAGCRGDKSGLRCDGSIGNTFSPRASWTRRVSLDILETAWPVVNSVSKKAISCLRTASRYKERMRADCLCPAIVQHDTSGTSERGALLLLAFQLYKWI</sequence>
<gene>
    <name evidence="1" type="ORF">EJB05_17329</name>
</gene>
<comment type="caution">
    <text evidence="1">The sequence shown here is derived from an EMBL/GenBank/DDBJ whole genome shotgun (WGS) entry which is preliminary data.</text>
</comment>
<dbReference type="Proteomes" id="UP000324897">
    <property type="component" value="Unassembled WGS sequence"/>
</dbReference>
<keyword evidence="2" id="KW-1185">Reference proteome</keyword>
<dbReference type="EMBL" id="RWGY01000009">
    <property type="protein sequence ID" value="TVU35440.1"/>
    <property type="molecule type" value="Genomic_DNA"/>
</dbReference>
<dbReference type="AlphaFoldDB" id="A0A5J9VK49"/>
<evidence type="ECO:0000313" key="2">
    <source>
        <dbReference type="Proteomes" id="UP000324897"/>
    </source>
</evidence>
<accession>A0A5J9VK49</accession>
<name>A0A5J9VK49_9POAL</name>
<protein>
    <submittedName>
        <fullName evidence="1">Uncharacterized protein</fullName>
    </submittedName>
</protein>
<reference evidence="1 2" key="1">
    <citation type="journal article" date="2019" name="Sci. Rep.">
        <title>A high-quality genome of Eragrostis curvula grass provides insights into Poaceae evolution and supports new strategies to enhance forage quality.</title>
        <authorList>
            <person name="Carballo J."/>
            <person name="Santos B.A.C.M."/>
            <person name="Zappacosta D."/>
            <person name="Garbus I."/>
            <person name="Selva J.P."/>
            <person name="Gallo C.A."/>
            <person name="Diaz A."/>
            <person name="Albertini E."/>
            <person name="Caccamo M."/>
            <person name="Echenique V."/>
        </authorList>
    </citation>
    <scope>NUCLEOTIDE SEQUENCE [LARGE SCALE GENOMIC DNA]</scope>
    <source>
        <strain evidence="2">cv. Victoria</strain>
        <tissue evidence="1">Leaf</tissue>
    </source>
</reference>
<evidence type="ECO:0000313" key="1">
    <source>
        <dbReference type="EMBL" id="TVU35440.1"/>
    </source>
</evidence>
<organism evidence="1 2">
    <name type="scientific">Eragrostis curvula</name>
    <name type="common">weeping love grass</name>
    <dbReference type="NCBI Taxonomy" id="38414"/>
    <lineage>
        <taxon>Eukaryota</taxon>
        <taxon>Viridiplantae</taxon>
        <taxon>Streptophyta</taxon>
        <taxon>Embryophyta</taxon>
        <taxon>Tracheophyta</taxon>
        <taxon>Spermatophyta</taxon>
        <taxon>Magnoliopsida</taxon>
        <taxon>Liliopsida</taxon>
        <taxon>Poales</taxon>
        <taxon>Poaceae</taxon>
        <taxon>PACMAD clade</taxon>
        <taxon>Chloridoideae</taxon>
        <taxon>Eragrostideae</taxon>
        <taxon>Eragrostidinae</taxon>
        <taxon>Eragrostis</taxon>
    </lineage>
</organism>
<proteinExistence type="predicted"/>
<dbReference type="Gramene" id="TVU35440">
    <property type="protein sequence ID" value="TVU35440"/>
    <property type="gene ID" value="EJB05_17329"/>
</dbReference>